<evidence type="ECO:0000256" key="6">
    <source>
        <dbReference type="ARBA" id="ARBA00022989"/>
    </source>
</evidence>
<feature type="transmembrane region" description="Helical" evidence="8">
    <location>
        <begin position="12"/>
        <end position="36"/>
    </location>
</feature>
<dbReference type="InterPro" id="IPR035906">
    <property type="entry name" value="MetI-like_sf"/>
</dbReference>
<keyword evidence="6 8" id="KW-1133">Transmembrane helix</keyword>
<dbReference type="GO" id="GO:0055085">
    <property type="term" value="P:transmembrane transport"/>
    <property type="evidence" value="ECO:0007669"/>
    <property type="project" value="InterPro"/>
</dbReference>
<feature type="transmembrane region" description="Helical" evidence="8">
    <location>
        <begin position="183"/>
        <end position="204"/>
    </location>
</feature>
<feature type="transmembrane region" description="Helical" evidence="8">
    <location>
        <begin position="105"/>
        <end position="129"/>
    </location>
</feature>
<comment type="similarity">
    <text evidence="2">Belongs to the binding-protein-dependent transport system permease family. CysTW subfamily.</text>
</comment>
<evidence type="ECO:0000256" key="8">
    <source>
        <dbReference type="SAM" id="Phobius"/>
    </source>
</evidence>
<dbReference type="Pfam" id="PF00528">
    <property type="entry name" value="BPD_transp_1"/>
    <property type="match status" value="1"/>
</dbReference>
<feature type="transmembrane region" description="Helical" evidence="8">
    <location>
        <begin position="73"/>
        <end position="93"/>
    </location>
</feature>
<dbReference type="PROSITE" id="PS50928">
    <property type="entry name" value="ABC_TM1"/>
    <property type="match status" value="1"/>
</dbReference>
<dbReference type="InterPro" id="IPR051789">
    <property type="entry name" value="Bact_Polyamine_Transport"/>
</dbReference>
<name>A0A6J7G864_9ZZZZ</name>
<dbReference type="CDD" id="cd06261">
    <property type="entry name" value="TM_PBP2"/>
    <property type="match status" value="1"/>
</dbReference>
<dbReference type="EMBL" id="CAFBMP010000022">
    <property type="protein sequence ID" value="CAB4904592.1"/>
    <property type="molecule type" value="Genomic_DNA"/>
</dbReference>
<evidence type="ECO:0000313" key="10">
    <source>
        <dbReference type="EMBL" id="CAB4904592.1"/>
    </source>
</evidence>
<dbReference type="AlphaFoldDB" id="A0A6J7G864"/>
<keyword evidence="4" id="KW-1003">Cell membrane</keyword>
<feature type="transmembrane region" description="Helical" evidence="8">
    <location>
        <begin position="238"/>
        <end position="257"/>
    </location>
</feature>
<evidence type="ECO:0000256" key="5">
    <source>
        <dbReference type="ARBA" id="ARBA00022692"/>
    </source>
</evidence>
<sequence length="265" mass="28954">MKKLTRWLSKNLIKVYAFLGFTYLFIPVFYTFAFSFNDSGRSNLVWKGFTLKNWKNPCGAPEICTALGNSLKIGIISTILATILGTLIAFALGRYKFAGRSSTNLLIFLPMATPEIVLGASLLTMFLNLGITPGLVPTIIAHVMFCISFVVVTVKARIASLDPRLEQAAMDLYANEWQTFRRVTLPLVAPGIAAAALLSFSLSFDDFIITNFNSGTLTTFPKFVYTAAARGIPAQANVIGSSMFFIALIVVVVGQVLSNKRKAKI</sequence>
<accession>A0A6J7G864</accession>
<feature type="transmembrane region" description="Helical" evidence="8">
    <location>
        <begin position="135"/>
        <end position="154"/>
    </location>
</feature>
<reference evidence="10" key="1">
    <citation type="submission" date="2020-05" db="EMBL/GenBank/DDBJ databases">
        <authorList>
            <person name="Chiriac C."/>
            <person name="Salcher M."/>
            <person name="Ghai R."/>
            <person name="Kavagutti S V."/>
        </authorList>
    </citation>
    <scope>NUCLEOTIDE SEQUENCE</scope>
</reference>
<keyword evidence="3" id="KW-0813">Transport</keyword>
<protein>
    <submittedName>
        <fullName evidence="10">Unannotated protein</fullName>
    </submittedName>
</protein>
<comment type="subcellular location">
    <subcellularLocation>
        <location evidence="1">Cell membrane</location>
        <topology evidence="1">Multi-pass membrane protein</topology>
    </subcellularLocation>
</comment>
<organism evidence="10">
    <name type="scientific">freshwater metagenome</name>
    <dbReference type="NCBI Taxonomy" id="449393"/>
    <lineage>
        <taxon>unclassified sequences</taxon>
        <taxon>metagenomes</taxon>
        <taxon>ecological metagenomes</taxon>
    </lineage>
</organism>
<evidence type="ECO:0000259" key="9">
    <source>
        <dbReference type="PROSITE" id="PS50928"/>
    </source>
</evidence>
<dbReference type="SUPFAM" id="SSF161098">
    <property type="entry name" value="MetI-like"/>
    <property type="match status" value="1"/>
</dbReference>
<evidence type="ECO:0000256" key="7">
    <source>
        <dbReference type="ARBA" id="ARBA00023136"/>
    </source>
</evidence>
<gene>
    <name evidence="10" type="ORF">UFOPK3608_00542</name>
</gene>
<keyword evidence="7 8" id="KW-0472">Membrane</keyword>
<evidence type="ECO:0000256" key="4">
    <source>
        <dbReference type="ARBA" id="ARBA00022475"/>
    </source>
</evidence>
<proteinExistence type="inferred from homology"/>
<dbReference type="PANTHER" id="PTHR43848">
    <property type="entry name" value="PUTRESCINE TRANSPORT SYSTEM PERMEASE PROTEIN POTI"/>
    <property type="match status" value="1"/>
</dbReference>
<feature type="domain" description="ABC transmembrane type-1" evidence="9">
    <location>
        <begin position="67"/>
        <end position="257"/>
    </location>
</feature>
<dbReference type="GO" id="GO:0005886">
    <property type="term" value="C:plasma membrane"/>
    <property type="evidence" value="ECO:0007669"/>
    <property type="project" value="UniProtKB-SubCell"/>
</dbReference>
<dbReference type="InterPro" id="IPR000515">
    <property type="entry name" value="MetI-like"/>
</dbReference>
<keyword evidence="5 8" id="KW-0812">Transmembrane</keyword>
<evidence type="ECO:0000256" key="3">
    <source>
        <dbReference type="ARBA" id="ARBA00022448"/>
    </source>
</evidence>
<dbReference type="Gene3D" id="1.10.3720.10">
    <property type="entry name" value="MetI-like"/>
    <property type="match status" value="1"/>
</dbReference>
<evidence type="ECO:0000256" key="2">
    <source>
        <dbReference type="ARBA" id="ARBA00007069"/>
    </source>
</evidence>
<dbReference type="PANTHER" id="PTHR43848:SF2">
    <property type="entry name" value="PUTRESCINE TRANSPORT SYSTEM PERMEASE PROTEIN POTI"/>
    <property type="match status" value="1"/>
</dbReference>
<evidence type="ECO:0000256" key="1">
    <source>
        <dbReference type="ARBA" id="ARBA00004651"/>
    </source>
</evidence>